<evidence type="ECO:0000313" key="8">
    <source>
        <dbReference type="Proteomes" id="UP000024635"/>
    </source>
</evidence>
<dbReference type="Pfam" id="PF01428">
    <property type="entry name" value="zf-AN1"/>
    <property type="match status" value="1"/>
</dbReference>
<dbReference type="InterPro" id="IPR000058">
    <property type="entry name" value="Znf_AN1"/>
</dbReference>
<name>A0A016S3B2_9BILA</name>
<evidence type="ECO:0000256" key="5">
    <source>
        <dbReference type="SAM" id="MobiDB-lite"/>
    </source>
</evidence>
<feature type="region of interest" description="Disordered" evidence="5">
    <location>
        <begin position="151"/>
        <end position="177"/>
    </location>
</feature>
<keyword evidence="2 4" id="KW-0863">Zinc-finger</keyword>
<dbReference type="AlphaFoldDB" id="A0A016S3B2"/>
<dbReference type="SMART" id="SM00154">
    <property type="entry name" value="ZnF_AN1"/>
    <property type="match status" value="2"/>
</dbReference>
<dbReference type="GO" id="GO:0043161">
    <property type="term" value="P:proteasome-mediated ubiquitin-dependent protein catabolic process"/>
    <property type="evidence" value="ECO:0007669"/>
    <property type="project" value="TreeGrafter"/>
</dbReference>
<dbReference type="Proteomes" id="UP000024635">
    <property type="component" value="Unassembled WGS sequence"/>
</dbReference>
<dbReference type="PANTHER" id="PTHR14677:SF20">
    <property type="entry name" value="ZINC FINGER AN1-TYPE CONTAINING 2A-RELATED"/>
    <property type="match status" value="1"/>
</dbReference>
<keyword evidence="3" id="KW-0862">Zinc</keyword>
<gene>
    <name evidence="7" type="primary">Acey_s0304.g1936</name>
    <name evidence="7" type="ORF">Y032_0304g1936</name>
</gene>
<keyword evidence="8" id="KW-1185">Reference proteome</keyword>
<proteinExistence type="predicted"/>
<evidence type="ECO:0000256" key="3">
    <source>
        <dbReference type="ARBA" id="ARBA00022833"/>
    </source>
</evidence>
<accession>A0A016S3B2</accession>
<dbReference type="OrthoDB" id="407198at2759"/>
<dbReference type="GO" id="GO:0008270">
    <property type="term" value="F:zinc ion binding"/>
    <property type="evidence" value="ECO:0007669"/>
    <property type="project" value="UniProtKB-KW"/>
</dbReference>
<reference evidence="8" key="1">
    <citation type="journal article" date="2015" name="Nat. Genet.">
        <title>The genome and transcriptome of the zoonotic hookworm Ancylostoma ceylanicum identify infection-specific gene families.</title>
        <authorList>
            <person name="Schwarz E.M."/>
            <person name="Hu Y."/>
            <person name="Antoshechkin I."/>
            <person name="Miller M.M."/>
            <person name="Sternberg P.W."/>
            <person name="Aroian R.V."/>
        </authorList>
    </citation>
    <scope>NUCLEOTIDE SEQUENCE</scope>
    <source>
        <strain evidence="8">HY135</strain>
    </source>
</reference>
<feature type="domain" description="AN1-type" evidence="6">
    <location>
        <begin position="40"/>
        <end position="88"/>
    </location>
</feature>
<evidence type="ECO:0000256" key="1">
    <source>
        <dbReference type="ARBA" id="ARBA00022723"/>
    </source>
</evidence>
<evidence type="ECO:0000259" key="6">
    <source>
        <dbReference type="PROSITE" id="PS51039"/>
    </source>
</evidence>
<evidence type="ECO:0000313" key="7">
    <source>
        <dbReference type="EMBL" id="EYB85135.1"/>
    </source>
</evidence>
<evidence type="ECO:0000256" key="4">
    <source>
        <dbReference type="PROSITE-ProRule" id="PRU00449"/>
    </source>
</evidence>
<feature type="domain" description="AN1-type" evidence="6">
    <location>
        <begin position="96"/>
        <end position="144"/>
    </location>
</feature>
<sequence length="279" mass="30696">MHQSHKSCSAPLSVTLSHTQLVKCCSILRFTALISMAELPDVGGRCDFDSCNRLDFLPFTCPLCKCCYCSDHRFIHGCDGSKQYDPSTATPSSSGPLRAFLCSFSGCSGAESIKIVCPHCERNYCLKHRHADEHSCDAVPEKAPKPCPQIKLPVAEPPAKPEKPAVKAKSAPMNPGDQKKMDKILIMKLKMNAKATADVPPEERIFLFVEGDDLNGRQAVVVSRKWTVGRCASAIKKLLSLEDSKTVQLFKMDSDHPLDYSETASAHLNDMDTVRVQLI</sequence>
<keyword evidence="1" id="KW-0479">Metal-binding</keyword>
<organism evidence="7 8">
    <name type="scientific">Ancylostoma ceylanicum</name>
    <dbReference type="NCBI Taxonomy" id="53326"/>
    <lineage>
        <taxon>Eukaryota</taxon>
        <taxon>Metazoa</taxon>
        <taxon>Ecdysozoa</taxon>
        <taxon>Nematoda</taxon>
        <taxon>Chromadorea</taxon>
        <taxon>Rhabditida</taxon>
        <taxon>Rhabditina</taxon>
        <taxon>Rhabditomorpha</taxon>
        <taxon>Strongyloidea</taxon>
        <taxon>Ancylostomatidae</taxon>
        <taxon>Ancylostomatinae</taxon>
        <taxon>Ancylostoma</taxon>
    </lineage>
</organism>
<dbReference type="InterPro" id="IPR035896">
    <property type="entry name" value="AN1-like_Znf"/>
</dbReference>
<comment type="caution">
    <text evidence="7">The sequence shown here is derived from an EMBL/GenBank/DDBJ whole genome shotgun (WGS) entry which is preliminary data.</text>
</comment>
<dbReference type="SUPFAM" id="SSF118310">
    <property type="entry name" value="AN1-like Zinc finger"/>
    <property type="match status" value="2"/>
</dbReference>
<dbReference type="GO" id="GO:0045047">
    <property type="term" value="P:protein targeting to ER"/>
    <property type="evidence" value="ECO:0007669"/>
    <property type="project" value="TreeGrafter"/>
</dbReference>
<dbReference type="PROSITE" id="PS51039">
    <property type="entry name" value="ZF_AN1"/>
    <property type="match status" value="2"/>
</dbReference>
<dbReference type="PANTHER" id="PTHR14677">
    <property type="entry name" value="ARSENITE INDUCUBLE RNA ASSOCIATED PROTEIN AIP-1-RELATED"/>
    <property type="match status" value="1"/>
</dbReference>
<evidence type="ECO:0000256" key="2">
    <source>
        <dbReference type="ARBA" id="ARBA00022771"/>
    </source>
</evidence>
<dbReference type="GO" id="GO:0005783">
    <property type="term" value="C:endoplasmic reticulum"/>
    <property type="evidence" value="ECO:0007669"/>
    <property type="project" value="TreeGrafter"/>
</dbReference>
<dbReference type="EMBL" id="JARK01001640">
    <property type="protein sequence ID" value="EYB85135.1"/>
    <property type="molecule type" value="Genomic_DNA"/>
</dbReference>
<dbReference type="Gene3D" id="4.10.1110.10">
    <property type="entry name" value="AN1-like Zinc finger"/>
    <property type="match status" value="2"/>
</dbReference>
<protein>
    <recommendedName>
        <fullName evidence="6">AN1-type domain-containing protein</fullName>
    </recommendedName>
</protein>
<dbReference type="STRING" id="53326.A0A016S3B2"/>